<proteinExistence type="predicted"/>
<evidence type="ECO:0000313" key="3">
    <source>
        <dbReference type="EMBL" id="GLZ75657.1"/>
    </source>
</evidence>
<dbReference type="AlphaFoldDB" id="A0A9W6SGP5"/>
<dbReference type="PANTHER" id="PTHR43092">
    <property type="entry name" value="L-CYSTEINE DESULFHYDRASE"/>
    <property type="match status" value="1"/>
</dbReference>
<dbReference type="Pfam" id="PF00266">
    <property type="entry name" value="Aminotran_5"/>
    <property type="match status" value="1"/>
</dbReference>
<dbReference type="Gene3D" id="3.90.1150.10">
    <property type="entry name" value="Aspartate Aminotransferase, domain 1"/>
    <property type="match status" value="1"/>
</dbReference>
<evidence type="ECO:0000313" key="4">
    <source>
        <dbReference type="Proteomes" id="UP001165079"/>
    </source>
</evidence>
<comment type="caution">
    <text evidence="3">The sequence shown here is derived from an EMBL/GenBank/DDBJ whole genome shotgun (WGS) entry which is preliminary data.</text>
</comment>
<dbReference type="InterPro" id="IPR015422">
    <property type="entry name" value="PyrdxlP-dep_Trfase_small"/>
</dbReference>
<dbReference type="EMBL" id="BSTX01000001">
    <property type="protein sequence ID" value="GLZ75657.1"/>
    <property type="molecule type" value="Genomic_DNA"/>
</dbReference>
<feature type="domain" description="Aminotransferase class V" evidence="2">
    <location>
        <begin position="62"/>
        <end position="318"/>
    </location>
</feature>
<reference evidence="3" key="1">
    <citation type="submission" date="2023-03" db="EMBL/GenBank/DDBJ databases">
        <title>Actinorhabdospora filicis NBRC 111898.</title>
        <authorList>
            <person name="Ichikawa N."/>
            <person name="Sato H."/>
            <person name="Tonouchi N."/>
        </authorList>
    </citation>
    <scope>NUCLEOTIDE SEQUENCE</scope>
    <source>
        <strain evidence="3">NBRC 111898</strain>
    </source>
</reference>
<sequence>MSHPSVPEPVPGGAVLFDHDPAIANLNHGSVGSVPVPVRQRRRLITDELERDPRGFFKARVERVTAARHAVAGLVGADPELTAFVTNMTTGAAVVLNSLDLAAGDEVITTDHGYGAIGYNVDAHVARTGVVRKIAEIPLTPTDDEVVEAVLGQVTDRTRLAIVDHITSATARLFPIERLARELRSRGVPLLVDAAHVPGHIPADVTALGADFWVGNLHKWAFAPRGTALLTVAPEWKDRIRPLVASWQHESGYPVAVEYNGTDDYTNWLASPFGVELLHDLGFERVSDHNRRLAHYGQSVLAKALNVEVPDPGLSDLAMRLVMLPPGVGDTDEKAAVIEDAVRRQLGVELTVNAFGGQGTMRIAAQVHNRSAQYESLADRLPALLHSLG</sequence>
<dbReference type="Gene3D" id="3.40.640.10">
    <property type="entry name" value="Type I PLP-dependent aspartate aminotransferase-like (Major domain)"/>
    <property type="match status" value="1"/>
</dbReference>
<dbReference type="Proteomes" id="UP001165079">
    <property type="component" value="Unassembled WGS sequence"/>
</dbReference>
<dbReference type="PANTHER" id="PTHR43092:SF2">
    <property type="entry name" value="HERCYNYLCYSTEINE SULFOXIDE LYASE"/>
    <property type="match status" value="1"/>
</dbReference>
<dbReference type="SUPFAM" id="SSF53383">
    <property type="entry name" value="PLP-dependent transferases"/>
    <property type="match status" value="1"/>
</dbReference>
<dbReference type="InterPro" id="IPR015424">
    <property type="entry name" value="PyrdxlP-dep_Trfase"/>
</dbReference>
<evidence type="ECO:0000256" key="1">
    <source>
        <dbReference type="ARBA" id="ARBA00022898"/>
    </source>
</evidence>
<accession>A0A9W6SGP5</accession>
<evidence type="ECO:0000259" key="2">
    <source>
        <dbReference type="Pfam" id="PF00266"/>
    </source>
</evidence>
<name>A0A9W6SGP5_9ACTN</name>
<protein>
    <submittedName>
        <fullName evidence="3">Isopenicillin-N epimerase</fullName>
    </submittedName>
</protein>
<keyword evidence="4" id="KW-1185">Reference proteome</keyword>
<dbReference type="InterPro" id="IPR000192">
    <property type="entry name" value="Aminotrans_V_dom"/>
</dbReference>
<gene>
    <name evidence="3" type="ORF">Afil01_04640</name>
</gene>
<dbReference type="RefSeq" id="WP_285660895.1">
    <property type="nucleotide sequence ID" value="NZ_BSTX01000001.1"/>
</dbReference>
<dbReference type="InterPro" id="IPR015421">
    <property type="entry name" value="PyrdxlP-dep_Trfase_major"/>
</dbReference>
<keyword evidence="1" id="KW-0663">Pyridoxal phosphate</keyword>
<organism evidence="3 4">
    <name type="scientific">Actinorhabdospora filicis</name>
    <dbReference type="NCBI Taxonomy" id="1785913"/>
    <lineage>
        <taxon>Bacteria</taxon>
        <taxon>Bacillati</taxon>
        <taxon>Actinomycetota</taxon>
        <taxon>Actinomycetes</taxon>
        <taxon>Micromonosporales</taxon>
        <taxon>Micromonosporaceae</taxon>
        <taxon>Actinorhabdospora</taxon>
    </lineage>
</organism>